<evidence type="ECO:0000256" key="2">
    <source>
        <dbReference type="ARBA" id="ARBA00012708"/>
    </source>
</evidence>
<accession>A0A8B8LB24</accession>
<dbReference type="Gene3D" id="3.20.20.70">
    <property type="entry name" value="Aldolase class I"/>
    <property type="match status" value="1"/>
</dbReference>
<dbReference type="Pfam" id="PF05691">
    <property type="entry name" value="Raffinose_syn"/>
    <property type="match status" value="1"/>
</dbReference>
<dbReference type="Proteomes" id="UP000694853">
    <property type="component" value="Unplaced"/>
</dbReference>
<evidence type="ECO:0000256" key="1">
    <source>
        <dbReference type="ARBA" id="ARBA00007240"/>
    </source>
</evidence>
<dbReference type="SUPFAM" id="SSF51445">
    <property type="entry name" value="(Trans)glycosidases"/>
    <property type="match status" value="1"/>
</dbReference>
<gene>
    <name evidence="6" type="primary">LOC113862876</name>
</gene>
<keyword evidence="5" id="KW-1185">Reference proteome</keyword>
<reference evidence="5" key="1">
    <citation type="journal article" date="2019" name="Toxins">
        <title>Detection of Abrin-Like and Prepropulchellin-Like Toxin Genes and Transcripts Using Whole Genome Sequencing and Full-Length Transcript Sequencing of Abrus precatorius.</title>
        <authorList>
            <person name="Hovde B.T."/>
            <person name="Daligault H.E."/>
            <person name="Hanschen E.R."/>
            <person name="Kunde Y.A."/>
            <person name="Johnson M.B."/>
            <person name="Starkenburg S.R."/>
            <person name="Johnson S.L."/>
        </authorList>
    </citation>
    <scope>NUCLEOTIDE SEQUENCE [LARGE SCALE GENOMIC DNA]</scope>
</reference>
<name>A0A8B8LB24_ABRPR</name>
<dbReference type="InterPro" id="IPR017853">
    <property type="entry name" value="GH"/>
</dbReference>
<dbReference type="KEGG" id="aprc:113862876"/>
<evidence type="ECO:0000256" key="3">
    <source>
        <dbReference type="ARBA" id="ARBA00023277"/>
    </source>
</evidence>
<sequence>MAPPNDPVNSTLGLESFENVFDLSDGRFTVKGVPLLSEVPMNVSFSSFFSVCQPSEAPPSLLQRVIAVSHKGGFFGFSQMEPSNRLMNSLGSFSSRDFVSIFRFKTWWSTQWVGNSGSDLQMETQWVLIEVPEIKSYVIIIPIIEASFRSALHPGSDGHVMICAESGSSHTKASNFNSIAYVHVCENPYNLMRETYSALRVHLNSFRLLEEKTVPNLVDKFGWCTWDAFYLTVNPVGVWHGLKDFAEGGVAPRFVIMDDGWQSINLDGDDPNEDAKNLVLGGEQMTARLHRLDEGDKFKKYKAGLLLSPNAPSFNPKTVKELIAKGIEVERLEKQRDEVIQSGSSNLTDIESKIMQVKKEIDDLFGGEKKESNASKNECGRCCCKAQEYGIKAFTKDLRTEFKGLDDVYVWHALCGAWGGVRPGTTHLNSKITPCKLSPGLDGTMPDLAVVNIVKGSIGLVHPNQAYDLYNSMHSYLSQSGITGVKVDVIHSLEYVCEEYGGRVELAKAYYDGLTDSIVKNFNGNGIIASMQQCNDFFFLGTKQISMGRVGDDFWFQDPNGDPMGVFWLQGVHMIHCSYNSLWMGQMIQPDWDMFQSDHVCAKFHAGSRAICGGPVYLSDNVGSHDFDLIKKLVFPDGTVPKCIHFPLPTRDCLFKNPLFDQKTVLKIWNFNKYGGVIGAFNCQGAGWDPKVQKIRGFPECYKPISGTVHVTEVEWDQKKEASHMGKAEEYVVYHNQAEKLHLMTPKSEPIQYTIQPSTFELYSFVPITNLGGGSIKFAPIGLTNLFNSGGAIQELEYVESGAKLKVKGCGSFLAYSSESPKKLQLNGSDVAFEWLLDGKLTLNLAWIEEAGGVSDLAIFF</sequence>
<keyword evidence="3" id="KW-0119">Carbohydrate metabolism</keyword>
<protein>
    <recommendedName>
        <fullName evidence="2">galactinol--sucrose galactosyltransferase</fullName>
        <ecNumber evidence="2">2.4.1.82</ecNumber>
    </recommendedName>
</protein>
<organism evidence="5 6">
    <name type="scientific">Abrus precatorius</name>
    <name type="common">Indian licorice</name>
    <name type="synonym">Glycine abrus</name>
    <dbReference type="NCBI Taxonomy" id="3816"/>
    <lineage>
        <taxon>Eukaryota</taxon>
        <taxon>Viridiplantae</taxon>
        <taxon>Streptophyta</taxon>
        <taxon>Embryophyta</taxon>
        <taxon>Tracheophyta</taxon>
        <taxon>Spermatophyta</taxon>
        <taxon>Magnoliopsida</taxon>
        <taxon>eudicotyledons</taxon>
        <taxon>Gunneridae</taxon>
        <taxon>Pentapetalae</taxon>
        <taxon>rosids</taxon>
        <taxon>fabids</taxon>
        <taxon>Fabales</taxon>
        <taxon>Fabaceae</taxon>
        <taxon>Papilionoideae</taxon>
        <taxon>50 kb inversion clade</taxon>
        <taxon>NPAAA clade</taxon>
        <taxon>indigoferoid/millettioid clade</taxon>
        <taxon>Abreae</taxon>
        <taxon>Abrus</taxon>
    </lineage>
</organism>
<dbReference type="InterPro" id="IPR013785">
    <property type="entry name" value="Aldolase_TIM"/>
</dbReference>
<dbReference type="PANTHER" id="PTHR31268">
    <property type="match status" value="1"/>
</dbReference>
<evidence type="ECO:0000313" key="5">
    <source>
        <dbReference type="Proteomes" id="UP000694853"/>
    </source>
</evidence>
<dbReference type="RefSeq" id="XP_027351949.1">
    <property type="nucleotide sequence ID" value="XM_027496148.1"/>
</dbReference>
<dbReference type="GeneID" id="113862876"/>
<comment type="catalytic activity">
    <reaction evidence="4">
        <text>alpha-D-galactosyl-(1-&gt;3)-1D-myo-inositol + sucrose = raffinose + myo-inositol</text>
        <dbReference type="Rhea" id="RHEA:20161"/>
        <dbReference type="ChEBI" id="CHEBI:16634"/>
        <dbReference type="ChEBI" id="CHEBI:17268"/>
        <dbReference type="ChEBI" id="CHEBI:17505"/>
        <dbReference type="ChEBI" id="CHEBI:17992"/>
        <dbReference type="EC" id="2.4.1.82"/>
    </reaction>
</comment>
<evidence type="ECO:0000313" key="6">
    <source>
        <dbReference type="RefSeq" id="XP_027351949.1"/>
    </source>
</evidence>
<dbReference type="AlphaFoldDB" id="A0A8B8LB24"/>
<dbReference type="PANTHER" id="PTHR31268:SF8">
    <property type="entry name" value="GALACTINOL--SUCROSE GALACTOSYLTRANSFERASE 4-RELATED"/>
    <property type="match status" value="1"/>
</dbReference>
<dbReference type="GO" id="GO:0047274">
    <property type="term" value="F:galactinol-sucrose galactosyltransferase activity"/>
    <property type="evidence" value="ECO:0007669"/>
    <property type="project" value="UniProtKB-EC"/>
</dbReference>
<dbReference type="OrthoDB" id="4664297at2759"/>
<evidence type="ECO:0000256" key="4">
    <source>
        <dbReference type="ARBA" id="ARBA00049426"/>
    </source>
</evidence>
<dbReference type="EC" id="2.4.1.82" evidence="2"/>
<reference evidence="6" key="2">
    <citation type="submission" date="2025-08" db="UniProtKB">
        <authorList>
            <consortium name="RefSeq"/>
        </authorList>
    </citation>
    <scope>IDENTIFICATION</scope>
    <source>
        <tissue evidence="6">Young leaves</tissue>
    </source>
</reference>
<proteinExistence type="inferred from homology"/>
<comment type="similarity">
    <text evidence="1">Belongs to the glycosyl hydrolases 36 family.</text>
</comment>
<dbReference type="InterPro" id="IPR008811">
    <property type="entry name" value="Glycosyl_hydrolases_36"/>
</dbReference>